<dbReference type="EMBL" id="JAMWMK010000012">
    <property type="protein sequence ID" value="MDC4248073.1"/>
    <property type="molecule type" value="Genomic_DNA"/>
</dbReference>
<accession>A0A9X4B544</accession>
<comment type="caution">
    <text evidence="1">The sequence shown here is derived from an EMBL/GenBank/DDBJ whole genome shotgun (WGS) entry which is preliminary data.</text>
</comment>
<gene>
    <name evidence="1" type="ORF">M3X98_08385</name>
</gene>
<protein>
    <submittedName>
        <fullName evidence="1">Uncharacterized protein</fullName>
    </submittedName>
</protein>
<dbReference type="Proteomes" id="UP001141166">
    <property type="component" value="Unassembled WGS sequence"/>
</dbReference>
<name>A0A9X4B544_ENTFC</name>
<evidence type="ECO:0000313" key="1">
    <source>
        <dbReference type="EMBL" id="MDC4248073.1"/>
    </source>
</evidence>
<organism evidence="1 2">
    <name type="scientific">Enterococcus faecium</name>
    <name type="common">Streptococcus faecium</name>
    <dbReference type="NCBI Taxonomy" id="1352"/>
    <lineage>
        <taxon>Bacteria</taxon>
        <taxon>Bacillati</taxon>
        <taxon>Bacillota</taxon>
        <taxon>Bacilli</taxon>
        <taxon>Lactobacillales</taxon>
        <taxon>Enterococcaceae</taxon>
        <taxon>Enterococcus</taxon>
    </lineage>
</organism>
<evidence type="ECO:0000313" key="2">
    <source>
        <dbReference type="Proteomes" id="UP001141166"/>
    </source>
</evidence>
<sequence>MAKKNKTEQTMVKKRVQQIMTLKNMDYDTWLNQQHERFLNENMACIDEIIEKEIKRKQTLQGGGYYEK</sequence>
<dbReference type="AlphaFoldDB" id="A0A9X4B544"/>
<reference evidence="1" key="1">
    <citation type="submission" date="2022-05" db="EMBL/GenBank/DDBJ databases">
        <title>Draft genome sequences of Clostridium perfringens strains isolated from Peru.</title>
        <authorList>
            <person name="Hurtado R."/>
            <person name="Lima L."/>
            <person name="Sousa T."/>
            <person name="Jaiswal A.K."/>
            <person name="Tiwari S."/>
            <person name="Maturrano L."/>
            <person name="Brenig B."/>
            <person name="Azevedo V."/>
        </authorList>
    </citation>
    <scope>NUCLEOTIDE SEQUENCE</scope>
    <source>
        <strain evidence="1">CP4</strain>
    </source>
</reference>
<dbReference type="RefSeq" id="WP_272471394.1">
    <property type="nucleotide sequence ID" value="NZ_JAMWMK010000012.1"/>
</dbReference>
<proteinExistence type="predicted"/>